<dbReference type="Pfam" id="PF00528">
    <property type="entry name" value="BPD_transp_1"/>
    <property type="match status" value="1"/>
</dbReference>
<evidence type="ECO:0000313" key="10">
    <source>
        <dbReference type="EMBL" id="RIH76426.1"/>
    </source>
</evidence>
<dbReference type="PANTHER" id="PTHR43357">
    <property type="entry name" value="INNER MEMBRANE ABC TRANSPORTER PERMEASE PROTEIN YDCV"/>
    <property type="match status" value="1"/>
</dbReference>
<evidence type="ECO:0000256" key="3">
    <source>
        <dbReference type="ARBA" id="ARBA00022475"/>
    </source>
</evidence>
<evidence type="ECO:0000256" key="8">
    <source>
        <dbReference type="RuleBase" id="RU363032"/>
    </source>
</evidence>
<dbReference type="GO" id="GO:0005886">
    <property type="term" value="C:plasma membrane"/>
    <property type="evidence" value="ECO:0007669"/>
    <property type="project" value="UniProtKB-SubCell"/>
</dbReference>
<feature type="domain" description="ABC transmembrane type-1" evidence="9">
    <location>
        <begin position="304"/>
        <end position="487"/>
    </location>
</feature>
<dbReference type="PROSITE" id="PS50928">
    <property type="entry name" value="ABC_TM1"/>
    <property type="match status" value="2"/>
</dbReference>
<keyword evidence="7 8" id="KW-0472">Membrane</keyword>
<gene>
    <name evidence="10" type="primary">phnV_1</name>
    <name evidence="10" type="ORF">Mcate_01768</name>
</gene>
<keyword evidence="4" id="KW-0997">Cell inner membrane</keyword>
<reference evidence="10 11" key="1">
    <citation type="submission" date="2018-08" db="EMBL/GenBank/DDBJ databases">
        <title>Meiothermus cateniformans JCM 15151 genome sequencing project.</title>
        <authorList>
            <person name="Da Costa M.S."/>
            <person name="Albuquerque L."/>
            <person name="Raposo P."/>
            <person name="Froufe H.J.C."/>
            <person name="Barroso C.S."/>
            <person name="Egas C."/>
        </authorList>
    </citation>
    <scope>NUCLEOTIDE SEQUENCE [LARGE SCALE GENOMIC DNA]</scope>
    <source>
        <strain evidence="10 11">JCM 15151</strain>
    </source>
</reference>
<organism evidence="10 11">
    <name type="scientific">Meiothermus taiwanensis</name>
    <dbReference type="NCBI Taxonomy" id="172827"/>
    <lineage>
        <taxon>Bacteria</taxon>
        <taxon>Thermotogati</taxon>
        <taxon>Deinococcota</taxon>
        <taxon>Deinococci</taxon>
        <taxon>Thermales</taxon>
        <taxon>Thermaceae</taxon>
        <taxon>Meiothermus</taxon>
    </lineage>
</organism>
<feature type="transmembrane region" description="Helical" evidence="8">
    <location>
        <begin position="465"/>
        <end position="486"/>
    </location>
</feature>
<evidence type="ECO:0000259" key="9">
    <source>
        <dbReference type="PROSITE" id="PS50928"/>
    </source>
</evidence>
<accession>A0A399DWI7</accession>
<dbReference type="AlphaFoldDB" id="A0A399DWI7"/>
<feature type="transmembrane region" description="Helical" evidence="8">
    <location>
        <begin position="253"/>
        <end position="271"/>
    </location>
</feature>
<comment type="subcellular location">
    <subcellularLocation>
        <location evidence="1">Cell inner membrane</location>
        <topology evidence="1">Multi-pass membrane protein</topology>
    </subcellularLocation>
    <subcellularLocation>
        <location evidence="8">Cell membrane</location>
        <topology evidence="8">Multi-pass membrane protein</topology>
    </subcellularLocation>
</comment>
<keyword evidence="6 8" id="KW-1133">Transmembrane helix</keyword>
<feature type="transmembrane region" description="Helical" evidence="8">
    <location>
        <begin position="338"/>
        <end position="359"/>
    </location>
</feature>
<comment type="similarity">
    <text evidence="8">Belongs to the binding-protein-dependent transport system permease family.</text>
</comment>
<evidence type="ECO:0000313" key="11">
    <source>
        <dbReference type="Proteomes" id="UP000266089"/>
    </source>
</evidence>
<evidence type="ECO:0000256" key="5">
    <source>
        <dbReference type="ARBA" id="ARBA00022692"/>
    </source>
</evidence>
<dbReference type="Gene3D" id="1.10.3720.10">
    <property type="entry name" value="MetI-like"/>
    <property type="match status" value="2"/>
</dbReference>
<evidence type="ECO:0000256" key="7">
    <source>
        <dbReference type="ARBA" id="ARBA00023136"/>
    </source>
</evidence>
<dbReference type="OrthoDB" id="27542at2"/>
<protein>
    <submittedName>
        <fullName evidence="10">Putative 2-aminoethylphosphonate transport system permease protein PhnV</fullName>
    </submittedName>
</protein>
<feature type="transmembrane region" description="Helical" evidence="8">
    <location>
        <begin position="81"/>
        <end position="103"/>
    </location>
</feature>
<comment type="caution">
    <text evidence="10">The sequence shown here is derived from an EMBL/GenBank/DDBJ whole genome shotgun (WGS) entry which is preliminary data.</text>
</comment>
<sequence>MSPHRLTTATFWLLLSLGVALPLLVLAWRGLGDVAILPRVLDVAGVSLLLALLGSSLCLGVGGGLAWLAFRARLHPGWDALLLPAYLVPPFVGALGFLYALQLVGLQPYGVGGILLAWTAHYAPVAYLLLRPALESKLAPLLVACEVHGVTGWRRVRALLPPLFPALIAAFGALYLTLLGNFGVPAVLGLPAQVYTLPTLAYARLFSPASPDPLGEAAAIGLLLGLLAVPALLLSSQPSGEPSPRLLRPRLVWVARMGFGLFALVAVLFPLVGLLRRALFNTFTGAFQPAFWAAWELPLVRQGLANSLLLALLATGLLLLLGLLMAPQRGAMKRLRQVLDMHYLLPGTLLAIGLILLLAPTPLYATPWILLLAYLLNFAALMLRSIEAGLEAGIERLVEVGRLFGLRQGWAWWKIGFPLLRPYLAAGVFLVLPLCLAELTLSAMLYAPGSETLGVAVLSALNGGLFREAAAIGLMLMALSLLLLLVPRRGVVG</sequence>
<evidence type="ECO:0000256" key="2">
    <source>
        <dbReference type="ARBA" id="ARBA00022448"/>
    </source>
</evidence>
<dbReference type="EMBL" id="QWKX01000043">
    <property type="protein sequence ID" value="RIH76426.1"/>
    <property type="molecule type" value="Genomic_DNA"/>
</dbReference>
<dbReference type="SUPFAM" id="SSF161098">
    <property type="entry name" value="MetI-like"/>
    <property type="match status" value="2"/>
</dbReference>
<evidence type="ECO:0000256" key="4">
    <source>
        <dbReference type="ARBA" id="ARBA00022519"/>
    </source>
</evidence>
<evidence type="ECO:0000256" key="1">
    <source>
        <dbReference type="ARBA" id="ARBA00004429"/>
    </source>
</evidence>
<feature type="transmembrane region" description="Helical" evidence="8">
    <location>
        <begin position="423"/>
        <end position="445"/>
    </location>
</feature>
<evidence type="ECO:0000256" key="6">
    <source>
        <dbReference type="ARBA" id="ARBA00022989"/>
    </source>
</evidence>
<feature type="domain" description="ABC transmembrane type-1" evidence="9">
    <location>
        <begin position="44"/>
        <end position="235"/>
    </location>
</feature>
<keyword evidence="3" id="KW-1003">Cell membrane</keyword>
<proteinExistence type="inferred from homology"/>
<feature type="transmembrane region" description="Helical" evidence="8">
    <location>
        <begin position="43"/>
        <end position="69"/>
    </location>
</feature>
<feature type="transmembrane region" description="Helical" evidence="8">
    <location>
        <begin position="365"/>
        <end position="383"/>
    </location>
</feature>
<dbReference type="GO" id="GO:0055085">
    <property type="term" value="P:transmembrane transport"/>
    <property type="evidence" value="ECO:0007669"/>
    <property type="project" value="InterPro"/>
</dbReference>
<name>A0A399DWI7_9DEIN</name>
<feature type="transmembrane region" description="Helical" evidence="8">
    <location>
        <begin position="214"/>
        <end position="233"/>
    </location>
</feature>
<feature type="transmembrane region" description="Helical" evidence="8">
    <location>
        <begin position="158"/>
        <end position="176"/>
    </location>
</feature>
<dbReference type="InterPro" id="IPR035906">
    <property type="entry name" value="MetI-like_sf"/>
</dbReference>
<keyword evidence="5 8" id="KW-0812">Transmembrane</keyword>
<dbReference type="RefSeq" id="WP_027887810.1">
    <property type="nucleotide sequence ID" value="NZ_JBHSXZ010000063.1"/>
</dbReference>
<dbReference type="PANTHER" id="PTHR43357:SF4">
    <property type="entry name" value="INNER MEMBRANE ABC TRANSPORTER PERMEASE PROTEIN YDCV"/>
    <property type="match status" value="1"/>
</dbReference>
<feature type="transmembrane region" description="Helical" evidence="8">
    <location>
        <begin position="109"/>
        <end position="130"/>
    </location>
</feature>
<keyword evidence="2 8" id="KW-0813">Transport</keyword>
<dbReference type="InterPro" id="IPR000515">
    <property type="entry name" value="MetI-like"/>
</dbReference>
<feature type="transmembrane region" description="Helical" evidence="8">
    <location>
        <begin position="307"/>
        <end position="326"/>
    </location>
</feature>
<dbReference type="Proteomes" id="UP000266089">
    <property type="component" value="Unassembled WGS sequence"/>
</dbReference>